<protein>
    <submittedName>
        <fullName evidence="2">Uncharacterized protein</fullName>
    </submittedName>
</protein>
<sequence>MPQLLTRSFKRSINYRISEWKWMVSFRADHESTQMRDNWLREFLCELPELIEQIPKVKEIGIKSIVDPYREKFAKIDQELEENSRALEESLDKANGTV</sequence>
<dbReference type="WBParaSite" id="MBELARI_LOCUS1333">
    <property type="protein sequence ID" value="MBELARI_LOCUS1333"/>
    <property type="gene ID" value="MBELARI_LOCUS1333"/>
</dbReference>
<name>A0AAF3EHM8_9BILA</name>
<proteinExistence type="predicted"/>
<evidence type="ECO:0000313" key="2">
    <source>
        <dbReference type="WBParaSite" id="MBELARI_LOCUS1333"/>
    </source>
</evidence>
<keyword evidence="1" id="KW-1185">Reference proteome</keyword>
<accession>A0AAF3EHM8</accession>
<organism evidence="1 2">
    <name type="scientific">Mesorhabditis belari</name>
    <dbReference type="NCBI Taxonomy" id="2138241"/>
    <lineage>
        <taxon>Eukaryota</taxon>
        <taxon>Metazoa</taxon>
        <taxon>Ecdysozoa</taxon>
        <taxon>Nematoda</taxon>
        <taxon>Chromadorea</taxon>
        <taxon>Rhabditida</taxon>
        <taxon>Rhabditina</taxon>
        <taxon>Rhabditomorpha</taxon>
        <taxon>Rhabditoidea</taxon>
        <taxon>Rhabditidae</taxon>
        <taxon>Mesorhabditinae</taxon>
        <taxon>Mesorhabditis</taxon>
    </lineage>
</organism>
<dbReference type="AlphaFoldDB" id="A0AAF3EHM8"/>
<dbReference type="Proteomes" id="UP000887575">
    <property type="component" value="Unassembled WGS sequence"/>
</dbReference>
<reference evidence="2" key="1">
    <citation type="submission" date="2024-02" db="UniProtKB">
        <authorList>
            <consortium name="WormBaseParasite"/>
        </authorList>
    </citation>
    <scope>IDENTIFICATION</scope>
</reference>
<evidence type="ECO:0000313" key="1">
    <source>
        <dbReference type="Proteomes" id="UP000887575"/>
    </source>
</evidence>